<dbReference type="PANTHER" id="PTHR22807">
    <property type="entry name" value="NOP2 YEAST -RELATED NOL1/NOP2/FMU SUN DOMAIN-CONTAINING"/>
    <property type="match status" value="1"/>
</dbReference>
<dbReference type="PRINTS" id="PR02008">
    <property type="entry name" value="RCMTFAMILY"/>
</dbReference>
<dbReference type="Gene3D" id="3.40.50.150">
    <property type="entry name" value="Vaccinia Virus protein VP39"/>
    <property type="match status" value="1"/>
</dbReference>
<keyword evidence="1" id="KW-0963">Cytoplasm</keyword>
<evidence type="ECO:0000256" key="1">
    <source>
        <dbReference type="ARBA" id="ARBA00022490"/>
    </source>
</evidence>
<organism evidence="8 9">
    <name type="scientific">Ligilactobacillus murinus DSM 20452 = NBRC 14221</name>
    <dbReference type="NCBI Taxonomy" id="1423772"/>
    <lineage>
        <taxon>Bacteria</taxon>
        <taxon>Bacillati</taxon>
        <taxon>Bacillota</taxon>
        <taxon>Bacilli</taxon>
        <taxon>Lactobacillales</taxon>
        <taxon>Lactobacillaceae</taxon>
        <taxon>Ligilactobacillus</taxon>
    </lineage>
</organism>
<comment type="caution">
    <text evidence="8">The sequence shown here is derived from an EMBL/GenBank/DDBJ whole genome shotgun (WGS) entry which is preliminary data.</text>
</comment>
<dbReference type="InterPro" id="IPR001678">
    <property type="entry name" value="MeTrfase_RsmB-F_NOP2_dom"/>
</dbReference>
<dbReference type="Gene3D" id="2.30.130.60">
    <property type="match status" value="1"/>
</dbReference>
<gene>
    <name evidence="8" type="ORF">FC48_GL001724</name>
</gene>
<dbReference type="RefSeq" id="WP_056960358.1">
    <property type="nucleotide sequence ID" value="NZ_AYYN01000176.1"/>
</dbReference>
<dbReference type="InterPro" id="IPR027391">
    <property type="entry name" value="Nol1_Nop2_Fmu_2"/>
</dbReference>
<dbReference type="GO" id="GO:0001510">
    <property type="term" value="P:RNA methylation"/>
    <property type="evidence" value="ECO:0007669"/>
    <property type="project" value="InterPro"/>
</dbReference>
<dbReference type="EMBL" id="AYYN01000176">
    <property type="protein sequence ID" value="KRM70199.1"/>
    <property type="molecule type" value="Genomic_DNA"/>
</dbReference>
<dbReference type="AlphaFoldDB" id="A0A0R2ATG0"/>
<dbReference type="GO" id="GO:0008173">
    <property type="term" value="F:RNA methyltransferase activity"/>
    <property type="evidence" value="ECO:0007669"/>
    <property type="project" value="InterPro"/>
</dbReference>
<dbReference type="CDD" id="cd02440">
    <property type="entry name" value="AdoMet_MTases"/>
    <property type="match status" value="1"/>
</dbReference>
<feature type="binding site" evidence="6">
    <location>
        <position position="154"/>
    </location>
    <ligand>
        <name>S-adenosyl-L-methionine</name>
        <dbReference type="ChEBI" id="CHEBI:59789"/>
    </ligand>
</feature>
<evidence type="ECO:0000256" key="6">
    <source>
        <dbReference type="PROSITE-ProRule" id="PRU01023"/>
    </source>
</evidence>
<keyword evidence="4 6" id="KW-0949">S-adenosyl-L-methionine</keyword>
<dbReference type="Pfam" id="PF13636">
    <property type="entry name" value="Methyltranf_PUA"/>
    <property type="match status" value="1"/>
</dbReference>
<dbReference type="CDD" id="cd21147">
    <property type="entry name" value="RsmF_methylt_CTD1"/>
    <property type="match status" value="1"/>
</dbReference>
<sequence length="457" mass="51846">MKLPEDFKKKYQALLGAQAPAFFESLSGEVQKGFRLNPLKDNYKKVTNSLDEPVEYVATGYVGEVSGKTLEHQAGYIYSQDLSAMYVGEVVKAKPGEKILDLCAAPGGKSTQIIEKMANQGLLVSNEINKKRALILAENMERTGARNSIVLNEDPATLAQNFKAYFDKIVVDAPCSGEGMFRKDPHAITYWHANYPAQCAKRQREILTEAVKMLAVGGELIYSTCTFAPEEDEQIISWLLQEYPYFEIVPLQKYTGMDSGIPAWGNDEPTLTGTIRLMPHHFKGEGHFIAKLRDTRPVQVVKTKKNKRKKQNKASLTQEQVALWKEFSANFLKQDLFKVTELQCYGDHLYYYNKNWPDISRLKFMRPGLLLGIFKKKRFEPSYTLALSLSATETDQKLALTYEQWQQYVAGNTVTVTTPHKNGWYLLICDDKPFAFGKVVNGTVKNFFPKGLRFSFE</sequence>
<dbReference type="InterPro" id="IPR031340">
    <property type="entry name" value="RsmF_methylt_CI"/>
</dbReference>
<dbReference type="PATRIC" id="fig|1423772.3.peg.1836"/>
<dbReference type="GO" id="GO:0003723">
    <property type="term" value="F:RNA binding"/>
    <property type="evidence" value="ECO:0007669"/>
    <property type="project" value="UniProtKB-UniRule"/>
</dbReference>
<dbReference type="InterPro" id="IPR029063">
    <property type="entry name" value="SAM-dependent_MTases_sf"/>
</dbReference>
<dbReference type="Pfam" id="PF17126">
    <property type="entry name" value="RsmF_methylt_CI"/>
    <property type="match status" value="1"/>
</dbReference>
<evidence type="ECO:0000256" key="2">
    <source>
        <dbReference type="ARBA" id="ARBA00022603"/>
    </source>
</evidence>
<dbReference type="Pfam" id="PF17125">
    <property type="entry name" value="Methyltr_RsmF_N"/>
    <property type="match status" value="1"/>
</dbReference>
<evidence type="ECO:0000256" key="3">
    <source>
        <dbReference type="ARBA" id="ARBA00022679"/>
    </source>
</evidence>
<dbReference type="Proteomes" id="UP000051612">
    <property type="component" value="Unassembled WGS sequence"/>
</dbReference>
<evidence type="ECO:0000259" key="7">
    <source>
        <dbReference type="PROSITE" id="PS51686"/>
    </source>
</evidence>
<evidence type="ECO:0000256" key="4">
    <source>
        <dbReference type="ARBA" id="ARBA00022691"/>
    </source>
</evidence>
<comment type="similarity">
    <text evidence="6">Belongs to the class I-like SAM-binding methyltransferase superfamily. RsmB/NOP family.</text>
</comment>
<dbReference type="PROSITE" id="PS51686">
    <property type="entry name" value="SAM_MT_RSMB_NOP"/>
    <property type="match status" value="1"/>
</dbReference>
<dbReference type="Pfam" id="PF01189">
    <property type="entry name" value="Methyltr_RsmB-F"/>
    <property type="match status" value="1"/>
</dbReference>
<feature type="domain" description="SAM-dependent MTase RsmB/NOP-type" evidence="7">
    <location>
        <begin position="11"/>
        <end position="295"/>
    </location>
</feature>
<evidence type="ECO:0000313" key="9">
    <source>
        <dbReference type="Proteomes" id="UP000051612"/>
    </source>
</evidence>
<feature type="binding site" evidence="6">
    <location>
        <position position="172"/>
    </location>
    <ligand>
        <name>S-adenosyl-L-methionine</name>
        <dbReference type="ChEBI" id="CHEBI:59789"/>
    </ligand>
</feature>
<feature type="binding site" evidence="6">
    <location>
        <begin position="103"/>
        <end position="109"/>
    </location>
    <ligand>
        <name>S-adenosyl-L-methionine</name>
        <dbReference type="ChEBI" id="CHEBI:59789"/>
    </ligand>
</feature>
<keyword evidence="2 6" id="KW-0489">Methyltransferase</keyword>
<keyword evidence="3 6" id="KW-0808">Transferase</keyword>
<accession>A0A0R2ATG0</accession>
<evidence type="ECO:0000313" key="8">
    <source>
        <dbReference type="EMBL" id="KRM70199.1"/>
    </source>
</evidence>
<keyword evidence="5 6" id="KW-0694">RNA-binding</keyword>
<feature type="active site" description="Nucleophile" evidence="6">
    <location>
        <position position="225"/>
    </location>
</feature>
<dbReference type="Gene3D" id="3.30.70.1170">
    <property type="entry name" value="Sun protein, domain 3"/>
    <property type="match status" value="1"/>
</dbReference>
<feature type="binding site" evidence="6">
    <location>
        <position position="127"/>
    </location>
    <ligand>
        <name>S-adenosyl-L-methionine</name>
        <dbReference type="ChEBI" id="CHEBI:59789"/>
    </ligand>
</feature>
<protein>
    <submittedName>
        <fullName evidence="8">23S rRNA m(5)C methyltransferase</fullName>
    </submittedName>
</protein>
<proteinExistence type="inferred from homology"/>
<name>A0A0R2ATG0_9LACO</name>
<dbReference type="SUPFAM" id="SSF53335">
    <property type="entry name" value="S-adenosyl-L-methionine-dependent methyltransferases"/>
    <property type="match status" value="1"/>
</dbReference>
<reference evidence="8 9" key="1">
    <citation type="journal article" date="2015" name="Genome Announc.">
        <title>Expanding the biotechnology potential of lactobacilli through comparative genomics of 213 strains and associated genera.</title>
        <authorList>
            <person name="Sun Z."/>
            <person name="Harris H.M."/>
            <person name="McCann A."/>
            <person name="Guo C."/>
            <person name="Argimon S."/>
            <person name="Zhang W."/>
            <person name="Yang X."/>
            <person name="Jeffery I.B."/>
            <person name="Cooney J.C."/>
            <person name="Kagawa T.F."/>
            <person name="Liu W."/>
            <person name="Song Y."/>
            <person name="Salvetti E."/>
            <person name="Wrobel A."/>
            <person name="Rasinkangas P."/>
            <person name="Parkhill J."/>
            <person name="Rea M.C."/>
            <person name="O'Sullivan O."/>
            <person name="Ritari J."/>
            <person name="Douillard F.P."/>
            <person name="Paul Ross R."/>
            <person name="Yang R."/>
            <person name="Briner A.E."/>
            <person name="Felis G.E."/>
            <person name="de Vos W.M."/>
            <person name="Barrangou R."/>
            <person name="Klaenhammer T.R."/>
            <person name="Caufield P.W."/>
            <person name="Cui Y."/>
            <person name="Zhang H."/>
            <person name="O'Toole P.W."/>
        </authorList>
    </citation>
    <scope>NUCLEOTIDE SEQUENCE [LARGE SCALE GENOMIC DNA]</scope>
    <source>
        <strain evidence="8 9">DSM 20452</strain>
    </source>
</reference>
<dbReference type="InterPro" id="IPR049560">
    <property type="entry name" value="MeTrfase_RsmB-F_NOP2_cat"/>
</dbReference>
<dbReference type="InterPro" id="IPR031341">
    <property type="entry name" value="Methyltr_RsmF_N"/>
</dbReference>
<dbReference type="InterPro" id="IPR023267">
    <property type="entry name" value="RCMT"/>
</dbReference>
<evidence type="ECO:0000256" key="5">
    <source>
        <dbReference type="ARBA" id="ARBA00022884"/>
    </source>
</evidence>
<dbReference type="PANTHER" id="PTHR22807:SF30">
    <property type="entry name" value="28S RRNA (CYTOSINE(4447)-C(5))-METHYLTRANSFERASE-RELATED"/>
    <property type="match status" value="1"/>
</dbReference>